<name>A0ABN3WA33_9ACTN</name>
<keyword evidence="2" id="KW-1185">Reference proteome</keyword>
<dbReference type="Proteomes" id="UP001500831">
    <property type="component" value="Unassembled WGS sequence"/>
</dbReference>
<organism evidence="1 2">
    <name type="scientific">Streptosporangium fragile</name>
    <dbReference type="NCBI Taxonomy" id="46186"/>
    <lineage>
        <taxon>Bacteria</taxon>
        <taxon>Bacillati</taxon>
        <taxon>Actinomycetota</taxon>
        <taxon>Actinomycetes</taxon>
        <taxon>Streptosporangiales</taxon>
        <taxon>Streptosporangiaceae</taxon>
        <taxon>Streptosporangium</taxon>
    </lineage>
</organism>
<evidence type="ECO:0000313" key="1">
    <source>
        <dbReference type="EMBL" id="GAA2906228.1"/>
    </source>
</evidence>
<protein>
    <submittedName>
        <fullName evidence="1">Uncharacterized protein</fullName>
    </submittedName>
</protein>
<proteinExistence type="predicted"/>
<dbReference type="RefSeq" id="WP_344980953.1">
    <property type="nucleotide sequence ID" value="NZ_BAAAVI010000085.1"/>
</dbReference>
<dbReference type="EMBL" id="BAAAVI010000085">
    <property type="protein sequence ID" value="GAA2906228.1"/>
    <property type="molecule type" value="Genomic_DNA"/>
</dbReference>
<gene>
    <name evidence="1" type="ORF">GCM10010517_72430</name>
</gene>
<sequence length="484" mass="49525">MGPLIVPPLTDVTTEVDAPPGTPVVDLNEHLVTRLSDPARLRALAGVPGGRENGGGDAGEGAGGGLFAAAAAAILERGVFDRARLRAIGLALRLAGDPAVHLSVDDLELAEGSTQSSRDVAAATARATVFDPEIETALAATGGSPVHVLLDADQQLPAAFALVAALGARRVTLCGRFVATHGRALGRVPELAGVTLDPWSPPRFVRPEWAPGGERLRWLDRPESPFPEDAWTGWLDATEVTGLPPDALARCRALTVTATAVSSWEAVTGMCGATVDLRPALAALAPGTPVAVELVVGAPGAGDDVPDATLDLLTGDTGPALAGLRPFRMPRDARWHGPPARPAPPDPAHDLARWVDLRCPPGTPPERIRAAVTGGLARLAGRVDLYPGRLAASALTGERGSGTGLGWDPSAQIVADPVGPDGHGPGTFAVNLRSGRAFRLHPRLVAPVTGLAAGEPAPLAGLADGARARVLDTLVRAGVLRGSS</sequence>
<reference evidence="1 2" key="1">
    <citation type="journal article" date="2019" name="Int. J. Syst. Evol. Microbiol.">
        <title>The Global Catalogue of Microorganisms (GCM) 10K type strain sequencing project: providing services to taxonomists for standard genome sequencing and annotation.</title>
        <authorList>
            <consortium name="The Broad Institute Genomics Platform"/>
            <consortium name="The Broad Institute Genome Sequencing Center for Infectious Disease"/>
            <person name="Wu L."/>
            <person name="Ma J."/>
        </authorList>
    </citation>
    <scope>NUCLEOTIDE SEQUENCE [LARGE SCALE GENOMIC DNA]</scope>
    <source>
        <strain evidence="1 2">JCM 6242</strain>
    </source>
</reference>
<evidence type="ECO:0000313" key="2">
    <source>
        <dbReference type="Proteomes" id="UP001500831"/>
    </source>
</evidence>
<comment type="caution">
    <text evidence="1">The sequence shown here is derived from an EMBL/GenBank/DDBJ whole genome shotgun (WGS) entry which is preliminary data.</text>
</comment>
<accession>A0ABN3WA33</accession>